<dbReference type="GO" id="GO:0016874">
    <property type="term" value="F:ligase activity"/>
    <property type="evidence" value="ECO:0007669"/>
    <property type="project" value="UniProtKB-KW"/>
</dbReference>
<protein>
    <submittedName>
        <fullName evidence="6">ATP-grasp domain-containing protein</fullName>
    </submittedName>
</protein>
<proteinExistence type="predicted"/>
<dbReference type="InterPro" id="IPR052032">
    <property type="entry name" value="ATP-dep_AA_Ligase"/>
</dbReference>
<dbReference type="PROSITE" id="PS50975">
    <property type="entry name" value="ATP_GRASP"/>
    <property type="match status" value="1"/>
</dbReference>
<sequence length="432" mass="46994">MSAWISAVEDGVRPVSIVVVYDQGAVSPTEILQGFTEPQALILVLAGSAHAQRVRPLFAETCAAVHDLEDVDLVERLRGHGVTGVVTFSEPMLQATSVLASALGLRFHDAGLVERLTNKHVQRRRLRAAGVDETGSIVISRADEWDSAVERVRLPVVIKPARGVSSRNTVLIDELEAGRSHIGPILREEGTVVVEKYLRGIDVPEPFGDYVSVETVVQNGERCHLAITGKLRLVPPFRECGQFWPPRLDTAARESVEVLADQAIKALGVESGILHTEIKLTPDGPRIIEVNGRVGGYIPELARRAAAIDLIDVAGRIARGERVEIHPVDLDRVYFQFTTPAPTESGTVSAVCGADALKDVPGVVHRYPLVRPGTEVGGVWTHDLDLVVGDVPDHEALAATIETIMSRISYQFEIDGRRVDRSARDLVYSTAR</sequence>
<keyword evidence="7" id="KW-1185">Reference proteome</keyword>
<dbReference type="InterPro" id="IPR011761">
    <property type="entry name" value="ATP-grasp"/>
</dbReference>
<reference evidence="6 7" key="1">
    <citation type="submission" date="2018-06" db="EMBL/GenBank/DDBJ databases">
        <title>Sphaerisporangium craniellae sp. nov., isolated from a marine sponge in the South China Sea.</title>
        <authorList>
            <person name="Li L."/>
        </authorList>
    </citation>
    <scope>NUCLEOTIDE SEQUENCE [LARGE SCALE GENOMIC DNA]</scope>
    <source>
        <strain evidence="6 7">CCTCC AA 208026</strain>
    </source>
</reference>
<accession>A0A367FBG4</accession>
<dbReference type="Proteomes" id="UP000253094">
    <property type="component" value="Unassembled WGS sequence"/>
</dbReference>
<evidence type="ECO:0000313" key="6">
    <source>
        <dbReference type="EMBL" id="RCG27289.1"/>
    </source>
</evidence>
<comment type="caution">
    <text evidence="6">The sequence shown here is derived from an EMBL/GenBank/DDBJ whole genome shotgun (WGS) entry which is preliminary data.</text>
</comment>
<keyword evidence="2 4" id="KW-0547">Nucleotide-binding</keyword>
<dbReference type="OrthoDB" id="24041at2"/>
<dbReference type="PANTHER" id="PTHR43585">
    <property type="entry name" value="FUMIPYRROLE BIOSYNTHESIS PROTEIN C"/>
    <property type="match status" value="1"/>
</dbReference>
<keyword evidence="3 4" id="KW-0067">ATP-binding</keyword>
<feature type="domain" description="ATP-grasp" evidence="5">
    <location>
        <begin position="123"/>
        <end position="319"/>
    </location>
</feature>
<evidence type="ECO:0000256" key="3">
    <source>
        <dbReference type="ARBA" id="ARBA00022840"/>
    </source>
</evidence>
<dbReference type="GO" id="GO:0046872">
    <property type="term" value="F:metal ion binding"/>
    <property type="evidence" value="ECO:0007669"/>
    <property type="project" value="InterPro"/>
</dbReference>
<evidence type="ECO:0000259" key="5">
    <source>
        <dbReference type="PROSITE" id="PS50975"/>
    </source>
</evidence>
<evidence type="ECO:0000256" key="4">
    <source>
        <dbReference type="PROSITE-ProRule" id="PRU00409"/>
    </source>
</evidence>
<name>A0A367FBG4_9ACTN</name>
<dbReference type="AlphaFoldDB" id="A0A367FBG4"/>
<evidence type="ECO:0000313" key="7">
    <source>
        <dbReference type="Proteomes" id="UP000253094"/>
    </source>
</evidence>
<dbReference type="Gene3D" id="3.30.470.20">
    <property type="entry name" value="ATP-grasp fold, B domain"/>
    <property type="match status" value="1"/>
</dbReference>
<evidence type="ECO:0000256" key="1">
    <source>
        <dbReference type="ARBA" id="ARBA00022598"/>
    </source>
</evidence>
<organism evidence="6 7">
    <name type="scientific">Sphaerisporangium album</name>
    <dbReference type="NCBI Taxonomy" id="509200"/>
    <lineage>
        <taxon>Bacteria</taxon>
        <taxon>Bacillati</taxon>
        <taxon>Actinomycetota</taxon>
        <taxon>Actinomycetes</taxon>
        <taxon>Streptosporangiales</taxon>
        <taxon>Streptosporangiaceae</taxon>
        <taxon>Sphaerisporangium</taxon>
    </lineage>
</organism>
<keyword evidence="1" id="KW-0436">Ligase</keyword>
<gene>
    <name evidence="6" type="ORF">DQ384_26615</name>
</gene>
<dbReference type="SUPFAM" id="SSF56059">
    <property type="entry name" value="Glutathione synthetase ATP-binding domain-like"/>
    <property type="match status" value="1"/>
</dbReference>
<dbReference type="EMBL" id="QOIL01000016">
    <property type="protein sequence ID" value="RCG27289.1"/>
    <property type="molecule type" value="Genomic_DNA"/>
</dbReference>
<evidence type="ECO:0000256" key="2">
    <source>
        <dbReference type="ARBA" id="ARBA00022741"/>
    </source>
</evidence>
<dbReference type="GO" id="GO:0005524">
    <property type="term" value="F:ATP binding"/>
    <property type="evidence" value="ECO:0007669"/>
    <property type="project" value="UniProtKB-UniRule"/>
</dbReference>
<dbReference type="Pfam" id="PF13535">
    <property type="entry name" value="ATP-grasp_4"/>
    <property type="match status" value="1"/>
</dbReference>
<dbReference type="PANTHER" id="PTHR43585:SF2">
    <property type="entry name" value="ATP-GRASP ENZYME FSQD"/>
    <property type="match status" value="1"/>
</dbReference>